<keyword evidence="3" id="KW-1185">Reference proteome</keyword>
<protein>
    <recommendedName>
        <fullName evidence="4">Reverse transcriptase zinc-binding domain-containing protein</fullName>
    </recommendedName>
</protein>
<keyword evidence="1" id="KW-0472">Membrane</keyword>
<sequence length="226" mass="26131">MSWVYWSLVCTPKQCDGLGVLELWIRNLALLAVCFGVDSLWRELIVAKYGESILTWQFNTARIRRMSSEWKKIVEVQDEGISLVGLWERVLMFCFGMTFGVWMFHLLFCFHDCIVLLGIRWLWFDIMCREVLYVMMTGSYFSYVHFAHLNFARLLSEVLVLDALKDRFIGLLMVQPHPRQIAESGEDEVAHILFDCPFARGYGLASGVAKVVLGFLVSKGVWLLLE</sequence>
<proteinExistence type="predicted"/>
<feature type="transmembrane region" description="Helical" evidence="1">
    <location>
        <begin position="90"/>
        <end position="119"/>
    </location>
</feature>
<gene>
    <name evidence="2" type="ORF">V6N11_050211</name>
</gene>
<keyword evidence="1" id="KW-0812">Transmembrane</keyword>
<evidence type="ECO:0000313" key="3">
    <source>
        <dbReference type="Proteomes" id="UP001396334"/>
    </source>
</evidence>
<feature type="transmembrane region" description="Helical" evidence="1">
    <location>
        <begin position="202"/>
        <end position="225"/>
    </location>
</feature>
<name>A0ABR2T978_9ROSI</name>
<organism evidence="2 3">
    <name type="scientific">Hibiscus sabdariffa</name>
    <name type="common">roselle</name>
    <dbReference type="NCBI Taxonomy" id="183260"/>
    <lineage>
        <taxon>Eukaryota</taxon>
        <taxon>Viridiplantae</taxon>
        <taxon>Streptophyta</taxon>
        <taxon>Embryophyta</taxon>
        <taxon>Tracheophyta</taxon>
        <taxon>Spermatophyta</taxon>
        <taxon>Magnoliopsida</taxon>
        <taxon>eudicotyledons</taxon>
        <taxon>Gunneridae</taxon>
        <taxon>Pentapetalae</taxon>
        <taxon>rosids</taxon>
        <taxon>malvids</taxon>
        <taxon>Malvales</taxon>
        <taxon>Malvaceae</taxon>
        <taxon>Malvoideae</taxon>
        <taxon>Hibiscus</taxon>
    </lineage>
</organism>
<evidence type="ECO:0000256" key="1">
    <source>
        <dbReference type="SAM" id="Phobius"/>
    </source>
</evidence>
<reference evidence="2 3" key="1">
    <citation type="journal article" date="2024" name="G3 (Bethesda)">
        <title>Genome assembly of Hibiscus sabdariffa L. provides insights into metabolisms of medicinal natural products.</title>
        <authorList>
            <person name="Kim T."/>
        </authorList>
    </citation>
    <scope>NUCLEOTIDE SEQUENCE [LARGE SCALE GENOMIC DNA]</scope>
    <source>
        <strain evidence="2">TK-2024</strain>
        <tissue evidence="2">Old leaves</tissue>
    </source>
</reference>
<feature type="transmembrane region" description="Helical" evidence="1">
    <location>
        <begin position="131"/>
        <end position="151"/>
    </location>
</feature>
<accession>A0ABR2T978</accession>
<comment type="caution">
    <text evidence="2">The sequence shown here is derived from an EMBL/GenBank/DDBJ whole genome shotgun (WGS) entry which is preliminary data.</text>
</comment>
<dbReference type="EMBL" id="JBBPBN010000007">
    <property type="protein sequence ID" value="KAK9034032.1"/>
    <property type="molecule type" value="Genomic_DNA"/>
</dbReference>
<keyword evidence="1" id="KW-1133">Transmembrane helix</keyword>
<evidence type="ECO:0000313" key="2">
    <source>
        <dbReference type="EMBL" id="KAK9034032.1"/>
    </source>
</evidence>
<evidence type="ECO:0008006" key="4">
    <source>
        <dbReference type="Google" id="ProtNLM"/>
    </source>
</evidence>
<dbReference type="Proteomes" id="UP001396334">
    <property type="component" value="Unassembled WGS sequence"/>
</dbReference>